<sequence length="154" mass="18602">MHLHNYTYYSILLSNTKIKNLIKKVYKNNMNAFGVIDRNNMISVYDVYNYLKKFNKKKHVNIKYIIGIELYIYNKNINKNYLHPFISKNKIGYLNLLKICSYAKFINKKNLISKKYIKKYNKGLIALTGNLKSKFNYLIYNQYNLIKIKKEFLW</sequence>
<dbReference type="InterPro" id="IPR016195">
    <property type="entry name" value="Pol/histidinol_Pase-like"/>
</dbReference>
<organism evidence="3">
    <name type="scientific">Candidatus Shikimatogenerans sp. Ttur</name>
    <dbReference type="NCBI Taxonomy" id="3158569"/>
    <lineage>
        <taxon>Bacteria</taxon>
        <taxon>Pseudomonadati</taxon>
        <taxon>Bacteroidota</taxon>
        <taxon>Flavobacteriia</taxon>
        <taxon>Flavobacteriales</taxon>
        <taxon>Candidatus Shikimatogenerans</taxon>
    </lineage>
</organism>
<dbReference type="SMART" id="SM00481">
    <property type="entry name" value="POLIIIAc"/>
    <property type="match status" value="1"/>
</dbReference>
<reference evidence="3" key="1">
    <citation type="submission" date="2024-06" db="EMBL/GenBank/DDBJ databases">
        <title>Diversity, functionality, and evolutionary history of bacterial symbionts in false click beetles (Coleoptera, Throscidae).</title>
        <authorList>
            <person name="Wierz J.C."/>
            <person name="Malm H."/>
            <person name="Kaltenpoth M."/>
            <person name="Engl T."/>
        </authorList>
    </citation>
    <scope>NUCLEOTIDE SEQUENCE</scope>
    <source>
        <strain evidence="3">Ttur</strain>
    </source>
</reference>
<name>A0AAU7ZXQ6_9FLAO</name>
<dbReference type="PANTHER" id="PTHR32294">
    <property type="entry name" value="DNA POLYMERASE III SUBUNIT ALPHA"/>
    <property type="match status" value="1"/>
</dbReference>
<gene>
    <name evidence="3" type="ORF">ABUS76_00355</name>
</gene>
<evidence type="ECO:0000256" key="1">
    <source>
        <dbReference type="ARBA" id="ARBA00019114"/>
    </source>
</evidence>
<evidence type="ECO:0000313" key="3">
    <source>
        <dbReference type="EMBL" id="XCC45377.1"/>
    </source>
</evidence>
<dbReference type="AlphaFoldDB" id="A0AAU7ZXQ6"/>
<dbReference type="GO" id="GO:0008408">
    <property type="term" value="F:3'-5' exonuclease activity"/>
    <property type="evidence" value="ECO:0007669"/>
    <property type="project" value="InterPro"/>
</dbReference>
<evidence type="ECO:0000259" key="2">
    <source>
        <dbReference type="SMART" id="SM00481"/>
    </source>
</evidence>
<dbReference type="EMBL" id="CP158689">
    <property type="protein sequence ID" value="XCC45377.1"/>
    <property type="molecule type" value="Genomic_DNA"/>
</dbReference>
<feature type="domain" description="Polymerase/histidinol phosphatase N-terminal" evidence="2">
    <location>
        <begin position="1"/>
        <end position="74"/>
    </location>
</feature>
<dbReference type="InterPro" id="IPR003141">
    <property type="entry name" value="Pol/His_phosphatase_N"/>
</dbReference>
<dbReference type="PANTHER" id="PTHR32294:SF0">
    <property type="entry name" value="DNA POLYMERASE III SUBUNIT ALPHA"/>
    <property type="match status" value="1"/>
</dbReference>
<dbReference type="InterPro" id="IPR004013">
    <property type="entry name" value="PHP_dom"/>
</dbReference>
<dbReference type="Pfam" id="PF02811">
    <property type="entry name" value="PHP"/>
    <property type="match status" value="1"/>
</dbReference>
<accession>A0AAU7ZXQ6</accession>
<dbReference type="SUPFAM" id="SSF89550">
    <property type="entry name" value="PHP domain-like"/>
    <property type="match status" value="1"/>
</dbReference>
<proteinExistence type="predicted"/>
<dbReference type="GO" id="GO:0006260">
    <property type="term" value="P:DNA replication"/>
    <property type="evidence" value="ECO:0007669"/>
    <property type="project" value="InterPro"/>
</dbReference>
<protein>
    <recommendedName>
        <fullName evidence="1">DNA polymerase III subunit alpha</fullName>
    </recommendedName>
</protein>
<dbReference type="InterPro" id="IPR004805">
    <property type="entry name" value="DnaE2/DnaE/PolC"/>
</dbReference>
<dbReference type="Gene3D" id="3.20.20.140">
    <property type="entry name" value="Metal-dependent hydrolases"/>
    <property type="match status" value="1"/>
</dbReference>